<dbReference type="EMBL" id="JAWDJX010000055">
    <property type="protein sequence ID" value="KAK3047910.1"/>
    <property type="molecule type" value="Genomic_DNA"/>
</dbReference>
<evidence type="ECO:0000313" key="3">
    <source>
        <dbReference type="EMBL" id="KAK3047910.1"/>
    </source>
</evidence>
<protein>
    <recommendedName>
        <fullName evidence="2">F-box domain-containing protein</fullName>
    </recommendedName>
</protein>
<evidence type="ECO:0000256" key="1">
    <source>
        <dbReference type="SAM" id="MobiDB-lite"/>
    </source>
</evidence>
<keyword evidence="4" id="KW-1185">Reference proteome</keyword>
<sequence>MATPDILKLPPELVLRVSSLLTTTDLCAFRASCKQIEAGLFDSFAKEFFSKRQFMIEQVSLEVLVGIANHKTIAPYLKEVIICLDYLGPSHGFNGRQKIKGHVKRGALIATGQARDMLVDAFSNLPNLRTVGLRDYNAAGRLRDGENVLWRSYGWSTGMSVNARLNVLREGRHRRIETETPDEALPLILFALGQAECRPTNLEVFLRRQRLPDDAFNVFTAQMQPKIEPLLPVLKTLLLSLNDRPGFGAGPTPTNPHADSHEHLKQFLRRTPLLEHLRLNFLSDESDADDIISWLGEPNYPSAPTPTPGSTQFSHLTTLDLGMLNVQPQTLLHTVKQLRLTSLSLWKVSLRDNTSPNTGDRGVSTWKDFLQELGDNIPRPLDFTYFKIGFPSHVQGPNNGTLTDIRFAGNTTTDQNGVTKYEDLQSQVSYRKYFGSDVRTWLRDLKQGTYVEPVEPHSDSDHIDDDEDNSDNESGIEEILLEDDEDNDGE</sequence>
<reference evidence="3" key="1">
    <citation type="submission" date="2023-04" db="EMBL/GenBank/DDBJ databases">
        <title>Black Yeasts Isolated from many extreme environments.</title>
        <authorList>
            <person name="Coleine C."/>
            <person name="Stajich J.E."/>
            <person name="Selbmann L."/>
        </authorList>
    </citation>
    <scope>NUCLEOTIDE SEQUENCE</scope>
    <source>
        <strain evidence="3">CCFEE 5312</strain>
    </source>
</reference>
<dbReference type="InterPro" id="IPR001810">
    <property type="entry name" value="F-box_dom"/>
</dbReference>
<gene>
    <name evidence="3" type="ORF">LTR09_010735</name>
</gene>
<dbReference type="PROSITE" id="PS50181">
    <property type="entry name" value="FBOX"/>
    <property type="match status" value="1"/>
</dbReference>
<dbReference type="Pfam" id="PF00646">
    <property type="entry name" value="F-box"/>
    <property type="match status" value="1"/>
</dbReference>
<name>A0AAJ0GAZ0_9PEZI</name>
<accession>A0AAJ0GAZ0</accession>
<feature type="domain" description="F-box" evidence="2">
    <location>
        <begin position="3"/>
        <end position="52"/>
    </location>
</feature>
<feature type="region of interest" description="Disordered" evidence="1">
    <location>
        <begin position="452"/>
        <end position="490"/>
    </location>
</feature>
<organism evidence="3 4">
    <name type="scientific">Extremus antarcticus</name>
    <dbReference type="NCBI Taxonomy" id="702011"/>
    <lineage>
        <taxon>Eukaryota</taxon>
        <taxon>Fungi</taxon>
        <taxon>Dikarya</taxon>
        <taxon>Ascomycota</taxon>
        <taxon>Pezizomycotina</taxon>
        <taxon>Dothideomycetes</taxon>
        <taxon>Dothideomycetidae</taxon>
        <taxon>Mycosphaerellales</taxon>
        <taxon>Extremaceae</taxon>
        <taxon>Extremus</taxon>
    </lineage>
</organism>
<dbReference type="AlphaFoldDB" id="A0AAJ0GAZ0"/>
<comment type="caution">
    <text evidence="3">The sequence shown here is derived from an EMBL/GenBank/DDBJ whole genome shotgun (WGS) entry which is preliminary data.</text>
</comment>
<evidence type="ECO:0000259" key="2">
    <source>
        <dbReference type="PROSITE" id="PS50181"/>
    </source>
</evidence>
<evidence type="ECO:0000313" key="4">
    <source>
        <dbReference type="Proteomes" id="UP001271007"/>
    </source>
</evidence>
<proteinExistence type="predicted"/>
<feature type="compositionally biased region" description="Acidic residues" evidence="1">
    <location>
        <begin position="462"/>
        <end position="490"/>
    </location>
</feature>
<dbReference type="Proteomes" id="UP001271007">
    <property type="component" value="Unassembled WGS sequence"/>
</dbReference>